<keyword evidence="2" id="KW-1185">Reference proteome</keyword>
<dbReference type="AlphaFoldDB" id="A0A7K4QTA8"/>
<feature type="non-terminal residue" evidence="1">
    <location>
        <position position="73"/>
    </location>
</feature>
<comment type="caution">
    <text evidence="1">The sequence shown here is derived from an EMBL/GenBank/DDBJ whole genome shotgun (WGS) entry which is preliminary data.</text>
</comment>
<dbReference type="InterPro" id="IPR051288">
    <property type="entry name" value="Serum_paraoxonase/arylesterase"/>
</dbReference>
<proteinExistence type="predicted"/>
<dbReference type="Proteomes" id="UP000556200">
    <property type="component" value="Unassembled WGS sequence"/>
</dbReference>
<accession>A0A7K4QTA8</accession>
<dbReference type="GO" id="GO:0004064">
    <property type="term" value="F:arylesterase activity"/>
    <property type="evidence" value="ECO:0007669"/>
    <property type="project" value="TreeGrafter"/>
</dbReference>
<protein>
    <submittedName>
        <fullName evidence="1">PON2 arylesterase</fullName>
    </submittedName>
</protein>
<dbReference type="InterPro" id="IPR011042">
    <property type="entry name" value="6-blade_b-propeller_TolB-like"/>
</dbReference>
<gene>
    <name evidence="1" type="primary">Pon2</name>
    <name evidence="1" type="ORF">NEOCIN_R12869</name>
</gene>
<organism evidence="1 2">
    <name type="scientific">Neopipo cinnamomea</name>
    <dbReference type="NCBI Taxonomy" id="456388"/>
    <lineage>
        <taxon>Eukaryota</taxon>
        <taxon>Metazoa</taxon>
        <taxon>Chordata</taxon>
        <taxon>Craniata</taxon>
        <taxon>Vertebrata</taxon>
        <taxon>Euteleostomi</taxon>
        <taxon>Archelosauria</taxon>
        <taxon>Archosauria</taxon>
        <taxon>Dinosauria</taxon>
        <taxon>Saurischia</taxon>
        <taxon>Theropoda</taxon>
        <taxon>Coelurosauria</taxon>
        <taxon>Aves</taxon>
        <taxon>Neognathae</taxon>
        <taxon>Neoaves</taxon>
        <taxon>Telluraves</taxon>
        <taxon>Australaves</taxon>
        <taxon>Passeriformes</taxon>
        <taxon>Tyrannidae</taxon>
        <taxon>Neopipo</taxon>
    </lineage>
</organism>
<evidence type="ECO:0000313" key="2">
    <source>
        <dbReference type="Proteomes" id="UP000556200"/>
    </source>
</evidence>
<reference evidence="1 2" key="1">
    <citation type="submission" date="2019-09" db="EMBL/GenBank/DDBJ databases">
        <title>Bird 10,000 Genomes (B10K) Project - Family phase.</title>
        <authorList>
            <person name="Zhang G."/>
        </authorList>
    </citation>
    <scope>NUCLEOTIDE SEQUENCE [LARGE SCALE GENOMIC DNA]</scope>
    <source>
        <strain evidence="1">B10K-DU-004-15</strain>
        <tissue evidence="1">Mixed tissue sample</tissue>
    </source>
</reference>
<dbReference type="SUPFAM" id="SSF63829">
    <property type="entry name" value="Calcium-dependent phosphotriesterase"/>
    <property type="match status" value="1"/>
</dbReference>
<sequence>EAGSEDIDILPNGLAFISSGLKYPGLKSFAPDKPGEIFLMDLNEDYPRAVELRISRGFDLSSFNPHGISTYVD</sequence>
<dbReference type="EMBL" id="VYZA01000196">
    <property type="protein sequence ID" value="NWQ64303.1"/>
    <property type="molecule type" value="Genomic_DNA"/>
</dbReference>
<feature type="non-terminal residue" evidence="1">
    <location>
        <position position="1"/>
    </location>
</feature>
<dbReference type="GO" id="GO:0009636">
    <property type="term" value="P:response to toxic substance"/>
    <property type="evidence" value="ECO:0007669"/>
    <property type="project" value="TreeGrafter"/>
</dbReference>
<dbReference type="PANTHER" id="PTHR11799:SF12">
    <property type="entry name" value="PARAOXONASE-RELATED"/>
    <property type="match status" value="1"/>
</dbReference>
<dbReference type="PANTHER" id="PTHR11799">
    <property type="entry name" value="PARAOXONASE"/>
    <property type="match status" value="1"/>
</dbReference>
<name>A0A7K4QTA8_9TYRA</name>
<evidence type="ECO:0000313" key="1">
    <source>
        <dbReference type="EMBL" id="NWQ64303.1"/>
    </source>
</evidence>
<dbReference type="Gene3D" id="2.120.10.30">
    <property type="entry name" value="TolB, C-terminal domain"/>
    <property type="match status" value="1"/>
</dbReference>